<protein>
    <recommendedName>
        <fullName evidence="1">Dinoflagellate luciferase N-terminal domain-containing protein</fullName>
    </recommendedName>
</protein>
<dbReference type="AlphaFoldDB" id="A0A7S1M0G3"/>
<feature type="domain" description="Dinoflagellate luciferase N-terminal" evidence="1">
    <location>
        <begin position="32"/>
        <end position="108"/>
    </location>
</feature>
<dbReference type="EMBL" id="HBGE01025048">
    <property type="protein sequence ID" value="CAD9116482.1"/>
    <property type="molecule type" value="Transcribed_RNA"/>
</dbReference>
<reference evidence="2" key="1">
    <citation type="submission" date="2021-01" db="EMBL/GenBank/DDBJ databases">
        <authorList>
            <person name="Corre E."/>
            <person name="Pelletier E."/>
            <person name="Niang G."/>
            <person name="Scheremetjew M."/>
            <person name="Finn R."/>
            <person name="Kale V."/>
            <person name="Holt S."/>
            <person name="Cochrane G."/>
            <person name="Meng A."/>
            <person name="Brown T."/>
            <person name="Cohen L."/>
        </authorList>
    </citation>
    <scope>NUCLEOTIDE SEQUENCE</scope>
    <source>
        <strain evidence="2">OF101</strain>
    </source>
</reference>
<evidence type="ECO:0000259" key="1">
    <source>
        <dbReference type="Pfam" id="PF05295"/>
    </source>
</evidence>
<gene>
    <name evidence="2" type="ORF">ACAT0790_LOCUS15097</name>
</gene>
<dbReference type="InterPro" id="IPR007959">
    <property type="entry name" value="Dino_Luciferase_N"/>
</dbReference>
<name>A0A7S1M0G3_ALECA</name>
<dbReference type="Gene3D" id="3.30.530.20">
    <property type="match status" value="1"/>
</dbReference>
<accession>A0A7S1M0G3</accession>
<evidence type="ECO:0000313" key="2">
    <source>
        <dbReference type="EMBL" id="CAD9116482.1"/>
    </source>
</evidence>
<sequence length="692" mass="77273">MAPILGSSCLCPRIGARFPHLPSPKQFFVAMSALGAFLQSNGLTDAKVINYMTQKLQLESVADFASYWTSDEFEKGVQTDIVQQVADVSLPASKLQIARLRAAWKVAQNQAAAAPVAAKTAASGQVVGMGWTSPEVTTSTWDGLWEALIFKARNPQKFKMNVSDVVVADRPGYLARSMTIVPTGKRMQEHIYASERKGEIIYRVVDPETKRETDDERVIAVKESPLRMEFFHRHVSDGYRSFWQAPLDSVKQMVQELVDYAAQTEGKGGVVGLGIRSEEIKGVSHDSVWRSMMESIREPARFFACSNVSIKECKGFLQRTVTANGETYLENIYSDEPSCEIVYRKLVNGAETDIERVVALRTHPLQIEFHQRNTADGFRVQWDMPKSAPLGGVEAFVREAKRMDGAQPTTVGYGITSDPIRELSYDSVFAAVALSVKEPWRVIDVDQTGCSVQDCAGYTQRKMKLTATGENVVERITINEETGTVTYNKCDASGRPGDVERVLAIHTPLRLEFYERSASSGLRVDWKAPFEMARQTFSNIAQLAKQLQSSSSDFVGYGLASKPFTSVSQDALWRAMLYAMRNPAECGLKVDGVRVQDMSGYMQRTMRILEKPGSPTVTDNIRVIESAQEITYRPVVNGEESEEERVFALRTEPLRLEMFCRHSKDEMRLDWQAPRSVCLPVFDTTAAAAQRM</sequence>
<dbReference type="InterPro" id="IPR023393">
    <property type="entry name" value="START-like_dom_sf"/>
</dbReference>
<proteinExistence type="predicted"/>
<organism evidence="2">
    <name type="scientific">Alexandrium catenella</name>
    <name type="common">Red tide dinoflagellate</name>
    <name type="synonym">Gonyaulax catenella</name>
    <dbReference type="NCBI Taxonomy" id="2925"/>
    <lineage>
        <taxon>Eukaryota</taxon>
        <taxon>Sar</taxon>
        <taxon>Alveolata</taxon>
        <taxon>Dinophyceae</taxon>
        <taxon>Gonyaulacales</taxon>
        <taxon>Pyrocystaceae</taxon>
        <taxon>Alexandrium</taxon>
    </lineage>
</organism>
<dbReference type="Pfam" id="PF05295">
    <property type="entry name" value="Luciferase_N"/>
    <property type="match status" value="1"/>
</dbReference>